<evidence type="ECO:0008006" key="4">
    <source>
        <dbReference type="Google" id="ProtNLM"/>
    </source>
</evidence>
<gene>
    <name evidence="2" type="ORF">RRG08_035555</name>
</gene>
<evidence type="ECO:0000313" key="3">
    <source>
        <dbReference type="Proteomes" id="UP001283361"/>
    </source>
</evidence>
<proteinExistence type="predicted"/>
<sequence>MGICPSRAWVLLASLLLVRILCASVAYFSPPSWCATTVGAVLANLSDNRPGMVSVVVVSSCDASWIDNRAVLIPLSALHRGQMTTDVI</sequence>
<organism evidence="2 3">
    <name type="scientific">Elysia crispata</name>
    <name type="common">lettuce slug</name>
    <dbReference type="NCBI Taxonomy" id="231223"/>
    <lineage>
        <taxon>Eukaryota</taxon>
        <taxon>Metazoa</taxon>
        <taxon>Spiralia</taxon>
        <taxon>Lophotrochozoa</taxon>
        <taxon>Mollusca</taxon>
        <taxon>Gastropoda</taxon>
        <taxon>Heterobranchia</taxon>
        <taxon>Euthyneura</taxon>
        <taxon>Panpulmonata</taxon>
        <taxon>Sacoglossa</taxon>
        <taxon>Placobranchoidea</taxon>
        <taxon>Plakobranchidae</taxon>
        <taxon>Elysia</taxon>
    </lineage>
</organism>
<accession>A0AAE1B4V2</accession>
<protein>
    <recommendedName>
        <fullName evidence="4">Secreted protein</fullName>
    </recommendedName>
</protein>
<evidence type="ECO:0000256" key="1">
    <source>
        <dbReference type="SAM" id="SignalP"/>
    </source>
</evidence>
<reference evidence="2" key="1">
    <citation type="journal article" date="2023" name="G3 (Bethesda)">
        <title>A reference genome for the long-term kleptoplast-retaining sea slug Elysia crispata morphotype clarki.</title>
        <authorList>
            <person name="Eastman K.E."/>
            <person name="Pendleton A.L."/>
            <person name="Shaikh M.A."/>
            <person name="Suttiyut T."/>
            <person name="Ogas R."/>
            <person name="Tomko P."/>
            <person name="Gavelis G."/>
            <person name="Widhalm J.R."/>
            <person name="Wisecaver J.H."/>
        </authorList>
    </citation>
    <scope>NUCLEOTIDE SEQUENCE</scope>
    <source>
        <strain evidence="2">ECLA1</strain>
    </source>
</reference>
<dbReference type="AlphaFoldDB" id="A0AAE1B4V2"/>
<evidence type="ECO:0000313" key="2">
    <source>
        <dbReference type="EMBL" id="KAK3798926.1"/>
    </source>
</evidence>
<name>A0AAE1B4V2_9GAST</name>
<comment type="caution">
    <text evidence="2">The sequence shown here is derived from an EMBL/GenBank/DDBJ whole genome shotgun (WGS) entry which is preliminary data.</text>
</comment>
<keyword evidence="3" id="KW-1185">Reference proteome</keyword>
<dbReference type="Proteomes" id="UP001283361">
    <property type="component" value="Unassembled WGS sequence"/>
</dbReference>
<dbReference type="EMBL" id="JAWDGP010000612">
    <property type="protein sequence ID" value="KAK3798926.1"/>
    <property type="molecule type" value="Genomic_DNA"/>
</dbReference>
<keyword evidence="1" id="KW-0732">Signal</keyword>
<feature type="chain" id="PRO_5042156836" description="Secreted protein" evidence="1">
    <location>
        <begin position="24"/>
        <end position="88"/>
    </location>
</feature>
<feature type="signal peptide" evidence="1">
    <location>
        <begin position="1"/>
        <end position="23"/>
    </location>
</feature>